<evidence type="ECO:0000313" key="4">
    <source>
        <dbReference type="Proteomes" id="UP001501417"/>
    </source>
</evidence>
<proteinExistence type="predicted"/>
<protein>
    <recommendedName>
        <fullName evidence="5">RNA-binding protein</fullName>
    </recommendedName>
</protein>
<feature type="chain" id="PRO_5045829429" description="RNA-binding protein" evidence="2">
    <location>
        <begin position="30"/>
        <end position="103"/>
    </location>
</feature>
<keyword evidence="4" id="KW-1185">Reference proteome</keyword>
<feature type="signal peptide" evidence="2">
    <location>
        <begin position="1"/>
        <end position="29"/>
    </location>
</feature>
<comment type="caution">
    <text evidence="3">The sequence shown here is derived from an EMBL/GenBank/DDBJ whole genome shotgun (WGS) entry which is preliminary data.</text>
</comment>
<sequence>MANRLALIGPAVLGLAVTTTSLLPAVSRAAECGEGTVYDAPSDTCVVLAQATQPVAPPPAAPPPPPPPAAPPPPAWGGYYGPRPYVSASICAPIPIIRICAGI</sequence>
<keyword evidence="2" id="KW-0732">Signal</keyword>
<evidence type="ECO:0000256" key="1">
    <source>
        <dbReference type="SAM" id="MobiDB-lite"/>
    </source>
</evidence>
<name>A0ABP8RRC0_9MYCO</name>
<dbReference type="Proteomes" id="UP001501417">
    <property type="component" value="Unassembled WGS sequence"/>
</dbReference>
<evidence type="ECO:0000313" key="3">
    <source>
        <dbReference type="EMBL" id="GAA4544459.1"/>
    </source>
</evidence>
<organism evidence="3 4">
    <name type="scientific">Mycobacterium paraffinicum</name>
    <dbReference type="NCBI Taxonomy" id="53378"/>
    <lineage>
        <taxon>Bacteria</taxon>
        <taxon>Bacillati</taxon>
        <taxon>Actinomycetota</taxon>
        <taxon>Actinomycetes</taxon>
        <taxon>Mycobacteriales</taxon>
        <taxon>Mycobacteriaceae</taxon>
        <taxon>Mycobacterium</taxon>
    </lineage>
</organism>
<evidence type="ECO:0000256" key="2">
    <source>
        <dbReference type="SAM" id="SignalP"/>
    </source>
</evidence>
<reference evidence="4" key="1">
    <citation type="journal article" date="2019" name="Int. J. Syst. Evol. Microbiol.">
        <title>The Global Catalogue of Microorganisms (GCM) 10K type strain sequencing project: providing services to taxonomists for standard genome sequencing and annotation.</title>
        <authorList>
            <consortium name="The Broad Institute Genomics Platform"/>
            <consortium name="The Broad Institute Genome Sequencing Center for Infectious Disease"/>
            <person name="Wu L."/>
            <person name="Ma J."/>
        </authorList>
    </citation>
    <scope>NUCLEOTIDE SEQUENCE [LARGE SCALE GENOMIC DNA]</scope>
    <source>
        <strain evidence="4">JCM 17782</strain>
    </source>
</reference>
<dbReference type="EMBL" id="BAABGF010000032">
    <property type="protein sequence ID" value="GAA4544459.1"/>
    <property type="molecule type" value="Genomic_DNA"/>
</dbReference>
<evidence type="ECO:0008006" key="5">
    <source>
        <dbReference type="Google" id="ProtNLM"/>
    </source>
</evidence>
<accession>A0ABP8RRC0</accession>
<gene>
    <name evidence="3" type="ORF">GCM10023161_31190</name>
</gene>
<feature type="region of interest" description="Disordered" evidence="1">
    <location>
        <begin position="55"/>
        <end position="74"/>
    </location>
</feature>